<dbReference type="Gene3D" id="2.130.10.10">
    <property type="entry name" value="YVTN repeat-like/Quinoprotein amine dehydrogenase"/>
    <property type="match status" value="1"/>
</dbReference>
<keyword evidence="4" id="KW-1185">Reference proteome</keyword>
<dbReference type="InterPro" id="IPR015943">
    <property type="entry name" value="WD40/YVTN_repeat-like_dom_sf"/>
</dbReference>
<dbReference type="InterPro" id="IPR013424">
    <property type="entry name" value="Ice-binding_C"/>
</dbReference>
<evidence type="ECO:0000313" key="3">
    <source>
        <dbReference type="EMBL" id="MBB1161836.1"/>
    </source>
</evidence>
<dbReference type="InterPro" id="IPR011048">
    <property type="entry name" value="Haem_d1_sf"/>
</dbReference>
<feature type="domain" description="Ice-binding protein C-terminal" evidence="1">
    <location>
        <begin position="463"/>
        <end position="487"/>
    </location>
</feature>
<dbReference type="NCBIfam" id="NF038117">
    <property type="entry name" value="choice_anch_I"/>
    <property type="match status" value="1"/>
</dbReference>
<dbReference type="PANTHER" id="PTHR46928:SF1">
    <property type="entry name" value="MESENCHYME-SPECIFIC CELL SURFACE GLYCOPROTEIN"/>
    <property type="match status" value="1"/>
</dbReference>
<evidence type="ECO:0000313" key="4">
    <source>
        <dbReference type="Proteomes" id="UP000586093"/>
    </source>
</evidence>
<dbReference type="AlphaFoldDB" id="A0A839HJN3"/>
<protein>
    <submittedName>
        <fullName evidence="3">Choice-of-anchor I family protein</fullName>
    </submittedName>
</protein>
<comment type="caution">
    <text evidence="3">The sequence shown here is derived from an EMBL/GenBank/DDBJ whole genome shotgun (WGS) entry which is preliminary data.</text>
</comment>
<dbReference type="NCBIfam" id="TIGR02595">
    <property type="entry name" value="PEP_CTERM"/>
    <property type="match status" value="1"/>
</dbReference>
<dbReference type="EMBL" id="JACIVI010000002">
    <property type="protein sequence ID" value="MBB1161836.1"/>
    <property type="molecule type" value="Genomic_DNA"/>
</dbReference>
<dbReference type="PANTHER" id="PTHR46928">
    <property type="entry name" value="MESENCHYME-SPECIFIC CELL SURFACE GLYCOPROTEIN"/>
    <property type="match status" value="1"/>
</dbReference>
<dbReference type="SUPFAM" id="SSF51004">
    <property type="entry name" value="C-terminal (heme d1) domain of cytochrome cd1-nitrite reductase"/>
    <property type="match status" value="1"/>
</dbReference>
<dbReference type="InterPro" id="IPR055188">
    <property type="entry name" value="Choice_anch_I"/>
</dbReference>
<dbReference type="Proteomes" id="UP000586093">
    <property type="component" value="Unassembled WGS sequence"/>
</dbReference>
<evidence type="ECO:0000259" key="2">
    <source>
        <dbReference type="Pfam" id="PF22494"/>
    </source>
</evidence>
<evidence type="ECO:0000259" key="1">
    <source>
        <dbReference type="Pfam" id="PF07589"/>
    </source>
</evidence>
<reference evidence="3 4" key="1">
    <citation type="submission" date="2020-08" db="EMBL/GenBank/DDBJ databases">
        <title>Aquariorum lacteus gen. nov., sp. nov., a new member of the family Comamonadaceae, isolated from freshwater aquarium.</title>
        <authorList>
            <person name="Chun S.-J."/>
        </authorList>
    </citation>
    <scope>NUCLEOTIDE SEQUENCE [LARGE SCALE GENOMIC DNA]</scope>
    <source>
        <strain evidence="3 4">SJAQ100</strain>
    </source>
</reference>
<accession>A0A839HJN3</accession>
<gene>
    <name evidence="3" type="ORF">H4F90_07580</name>
</gene>
<feature type="domain" description="Choice-of-anchor I" evidence="2">
    <location>
        <begin position="26"/>
        <end position="431"/>
    </location>
</feature>
<dbReference type="InterPro" id="IPR052956">
    <property type="entry name" value="Mesenchyme-surface_protein"/>
</dbReference>
<organism evidence="3 4">
    <name type="scientific">Aquariibacter albus</name>
    <dbReference type="NCBI Taxonomy" id="2759899"/>
    <lineage>
        <taxon>Bacteria</taxon>
        <taxon>Pseudomonadati</taxon>
        <taxon>Pseudomonadota</taxon>
        <taxon>Betaproteobacteria</taxon>
        <taxon>Burkholderiales</taxon>
        <taxon>Sphaerotilaceae</taxon>
        <taxon>Aquariibacter</taxon>
    </lineage>
</organism>
<sequence length="494" mass="51684">MTAAQAQGLRAQRVWQYDHAATGVAGQKAEIVAYDALTDTLWVAGVKGVDVLSRSTGSLLQHIDVSGFGTINSVAIHGGKAAFAIENSSSRTSPGSVVFYDTATRTQSGAALTVGALPDMLTFTPDGSRVLVANEATPTGAVDPVGGVSIIDVASRTVNTVNLDPALPGWSSLRQFPTSGSTATRPNFSPMGPEPEYIAVDKTGTRAYVTLQEANGLAVLNLQTQSFEKVVGLGLKDFSLPGNAIDPNDQDGRIELRSANVKGLYQPDGIAAYEAGGKTFLVMANEGDSREDGTDERRGSAGNASVELVPEGSELSRLTLSNVESVRGDLLTFGGRSFSIRDTNGQLVYDSGNLLDAEAIARGLYDDGRSDNKGVEPEGVTLLDIEGRTFAFIGLERTTTSAVAVFDITDPTQVSFLDFIVGQGDLAPEGLSGFKIGPNYYLAVANEAVDGVAGTTSLFQLSPVPEPSTYALMAGGLLALGAFARRRTLDTART</sequence>
<dbReference type="Pfam" id="PF22494">
    <property type="entry name" value="choice_anch_I"/>
    <property type="match status" value="1"/>
</dbReference>
<name>A0A839HJN3_9BURK</name>
<dbReference type="Pfam" id="PF07589">
    <property type="entry name" value="PEP-CTERM"/>
    <property type="match status" value="1"/>
</dbReference>
<proteinExistence type="predicted"/>